<organism evidence="1 2">
    <name type="scientific">Kitasatospora paranensis</name>
    <dbReference type="NCBI Taxonomy" id="258053"/>
    <lineage>
        <taxon>Bacteria</taxon>
        <taxon>Bacillati</taxon>
        <taxon>Actinomycetota</taxon>
        <taxon>Actinomycetes</taxon>
        <taxon>Kitasatosporales</taxon>
        <taxon>Streptomycetaceae</taxon>
        <taxon>Kitasatospora</taxon>
    </lineage>
</organism>
<protein>
    <submittedName>
        <fullName evidence="1">Uncharacterized protein</fullName>
    </submittedName>
</protein>
<evidence type="ECO:0000313" key="2">
    <source>
        <dbReference type="Proteomes" id="UP001596435"/>
    </source>
</evidence>
<sequence length="51" mass="5456">MPIDSAPAREMQSDVQAVEIVFSTLPELGMDRMTAEGVEFVLCASALTAQV</sequence>
<evidence type="ECO:0000313" key="1">
    <source>
        <dbReference type="EMBL" id="MFC7178658.1"/>
    </source>
</evidence>
<reference evidence="2" key="1">
    <citation type="journal article" date="2019" name="Int. J. Syst. Evol. Microbiol.">
        <title>The Global Catalogue of Microorganisms (GCM) 10K type strain sequencing project: providing services to taxonomists for standard genome sequencing and annotation.</title>
        <authorList>
            <consortium name="The Broad Institute Genomics Platform"/>
            <consortium name="The Broad Institute Genome Sequencing Center for Infectious Disease"/>
            <person name="Wu L."/>
            <person name="Ma J."/>
        </authorList>
    </citation>
    <scope>NUCLEOTIDE SEQUENCE [LARGE SCALE GENOMIC DNA]</scope>
    <source>
        <strain evidence="2">CGMCC 1.12859</strain>
    </source>
</reference>
<dbReference type="EMBL" id="JBHTAJ010000005">
    <property type="protein sequence ID" value="MFC7178658.1"/>
    <property type="molecule type" value="Genomic_DNA"/>
</dbReference>
<dbReference type="Proteomes" id="UP001596435">
    <property type="component" value="Unassembled WGS sequence"/>
</dbReference>
<name>A0ABW2FUT5_9ACTN</name>
<keyword evidence="2" id="KW-1185">Reference proteome</keyword>
<proteinExistence type="predicted"/>
<comment type="caution">
    <text evidence="1">The sequence shown here is derived from an EMBL/GenBank/DDBJ whole genome shotgun (WGS) entry which is preliminary data.</text>
</comment>
<dbReference type="RefSeq" id="WP_345709292.1">
    <property type="nucleotide sequence ID" value="NZ_BAABKV010000001.1"/>
</dbReference>
<gene>
    <name evidence="1" type="ORF">ACFQMG_03650</name>
</gene>
<accession>A0ABW2FUT5</accession>